<gene>
    <name evidence="12" type="ORF">Plil01_000505100</name>
</gene>
<dbReference type="GO" id="GO:0042281">
    <property type="term" value="F:dolichyl pyrophosphate Man9GlcNAc2 alpha-1,3-glucosyltransferase activity"/>
    <property type="evidence" value="ECO:0007669"/>
    <property type="project" value="TreeGrafter"/>
</dbReference>
<evidence type="ECO:0000313" key="13">
    <source>
        <dbReference type="Proteomes" id="UP001165083"/>
    </source>
</evidence>
<name>A0A9W6TKC3_9STRA</name>
<feature type="transmembrane region" description="Helical" evidence="10">
    <location>
        <begin position="561"/>
        <end position="580"/>
    </location>
</feature>
<dbReference type="PANTHER" id="PTHR12413:SF1">
    <property type="entry name" value="DOLICHYL PYROPHOSPHATE MAN9GLCNAC2 ALPHA-1,3-GLUCOSYLTRANSFERASE"/>
    <property type="match status" value="1"/>
</dbReference>
<dbReference type="Proteomes" id="UP001165083">
    <property type="component" value="Unassembled WGS sequence"/>
</dbReference>
<comment type="pathway">
    <text evidence="2 10">Protein modification; protein glycosylation.</text>
</comment>
<evidence type="ECO:0000256" key="4">
    <source>
        <dbReference type="ARBA" id="ARBA00022676"/>
    </source>
</evidence>
<evidence type="ECO:0000256" key="11">
    <source>
        <dbReference type="SAM" id="MobiDB-lite"/>
    </source>
</evidence>
<evidence type="ECO:0000256" key="6">
    <source>
        <dbReference type="ARBA" id="ARBA00022692"/>
    </source>
</evidence>
<dbReference type="PANTHER" id="PTHR12413">
    <property type="entry name" value="DOLICHYL GLYCOSYLTRANSFERASE"/>
    <property type="match status" value="1"/>
</dbReference>
<evidence type="ECO:0000256" key="9">
    <source>
        <dbReference type="ARBA" id="ARBA00023136"/>
    </source>
</evidence>
<keyword evidence="5 10" id="KW-0808">Transferase</keyword>
<accession>A0A9W6TKC3</accession>
<feature type="region of interest" description="Disordered" evidence="11">
    <location>
        <begin position="359"/>
        <end position="418"/>
    </location>
</feature>
<protein>
    <recommendedName>
        <fullName evidence="10">Alpha-1,3-glucosyltransferase</fullName>
        <ecNumber evidence="10">2.4.1.-</ecNumber>
    </recommendedName>
</protein>
<dbReference type="EC" id="2.4.1.-" evidence="10"/>
<keyword evidence="9 10" id="KW-0472">Membrane</keyword>
<dbReference type="GO" id="GO:0005789">
    <property type="term" value="C:endoplasmic reticulum membrane"/>
    <property type="evidence" value="ECO:0007669"/>
    <property type="project" value="UniProtKB-SubCell"/>
</dbReference>
<comment type="caution">
    <text evidence="10">Lacks conserved residue(s) required for the propagation of feature annotation.</text>
</comment>
<evidence type="ECO:0000256" key="1">
    <source>
        <dbReference type="ARBA" id="ARBA00004477"/>
    </source>
</evidence>
<dbReference type="InterPro" id="IPR004856">
    <property type="entry name" value="Glyco_trans_ALG6/ALG8"/>
</dbReference>
<keyword evidence="6 10" id="KW-0812">Transmembrane</keyword>
<keyword evidence="8 10" id="KW-1133">Transmembrane helix</keyword>
<comment type="subcellular location">
    <subcellularLocation>
        <location evidence="1 10">Endoplasmic reticulum membrane</location>
        <topology evidence="1 10">Multi-pass membrane protein</topology>
    </subcellularLocation>
</comment>
<dbReference type="OrthoDB" id="4983at2759"/>
<evidence type="ECO:0000256" key="2">
    <source>
        <dbReference type="ARBA" id="ARBA00004922"/>
    </source>
</evidence>
<reference evidence="12" key="1">
    <citation type="submission" date="2023-04" db="EMBL/GenBank/DDBJ databases">
        <title>Phytophthora lilii NBRC 32176.</title>
        <authorList>
            <person name="Ichikawa N."/>
            <person name="Sato H."/>
            <person name="Tonouchi N."/>
        </authorList>
    </citation>
    <scope>NUCLEOTIDE SEQUENCE</scope>
    <source>
        <strain evidence="12">NBRC 32176</strain>
    </source>
</reference>
<keyword evidence="13" id="KW-1185">Reference proteome</keyword>
<keyword evidence="4 10" id="KW-0328">Glycosyltransferase</keyword>
<evidence type="ECO:0000256" key="8">
    <source>
        <dbReference type="ARBA" id="ARBA00022989"/>
    </source>
</evidence>
<comment type="similarity">
    <text evidence="3 10">Belongs to the ALG6/ALG8 glucosyltransferase family.</text>
</comment>
<feature type="compositionally biased region" description="Basic and acidic residues" evidence="11">
    <location>
        <begin position="403"/>
        <end position="417"/>
    </location>
</feature>
<organism evidence="12 13">
    <name type="scientific">Phytophthora lilii</name>
    <dbReference type="NCBI Taxonomy" id="2077276"/>
    <lineage>
        <taxon>Eukaryota</taxon>
        <taxon>Sar</taxon>
        <taxon>Stramenopiles</taxon>
        <taxon>Oomycota</taxon>
        <taxon>Peronosporomycetes</taxon>
        <taxon>Peronosporales</taxon>
        <taxon>Peronosporaceae</taxon>
        <taxon>Phytophthora</taxon>
    </lineage>
</organism>
<feature type="transmembrane region" description="Helical" evidence="10">
    <location>
        <begin position="586"/>
        <end position="605"/>
    </location>
</feature>
<dbReference type="EMBL" id="BSXW01000212">
    <property type="protein sequence ID" value="GMF14981.1"/>
    <property type="molecule type" value="Genomic_DNA"/>
</dbReference>
<feature type="compositionally biased region" description="Gly residues" evidence="11">
    <location>
        <begin position="361"/>
        <end position="372"/>
    </location>
</feature>
<keyword evidence="7 10" id="KW-0256">Endoplasmic reticulum</keyword>
<evidence type="ECO:0000256" key="10">
    <source>
        <dbReference type="RuleBase" id="RU363110"/>
    </source>
</evidence>
<evidence type="ECO:0000256" key="7">
    <source>
        <dbReference type="ARBA" id="ARBA00022824"/>
    </source>
</evidence>
<proteinExistence type="inferred from homology"/>
<evidence type="ECO:0000313" key="12">
    <source>
        <dbReference type="EMBL" id="GMF14981.1"/>
    </source>
</evidence>
<evidence type="ECO:0000256" key="3">
    <source>
        <dbReference type="ARBA" id="ARBA00008715"/>
    </source>
</evidence>
<sequence length="620" mass="68784">MLKVSSVTHTIERFRLSQPRPSTVPLICQEELQVLASHLIVAGFSSLIASFKWPTDRLSSISTGNTLPACGVVACIGYSIYLIINEKGASFSLPSALTCLGLLRWHAKRTVEANSFAIEHLVVDDRVHQLRVFFRVAQTAWERNTLAKSLLHLLGKTRQQRRHEQTWKGNTSSNVSALNIMLHHSPRFNFLPGAMVFTRIPYDARSLASGSVIPTIAPLLAAYAACPICPSYAAMLAVLMMMPRSPPGPGLVFDMLHISYRESHVQQPKRVDLSHSPLRRETRDVEGADRVNIEGLLELEELVHALLAQRLDGQRDAGAVDDGVHRLAEGRLGQLPRHFHAVAGRQVAQDHARTVLHEARGGGASESGGGASHEGNTGSERHGGGGQFGSGDVSRRSGSRRLKLPDRRGPHYKDGDGRVITTNATMSADHEASMLQRGLQFLEQNDEKRAGAWLVWLLLVLVRWLVGLHSYSGEHTPPLFGDYEAQRHWMEITTSLRVSDWYFNTTSNDLLYWGLDYPPLTAYVSYLFGLAAEVAEPSMVELTSSRGYESATSKVFMRTSVLLYDVLLFIPAIYCVARAMYGSEHWTRRTAFLLLILLQPAVLLIDHGHFQVQLIYGAVH</sequence>
<comment type="caution">
    <text evidence="12">The sequence shown here is derived from an EMBL/GenBank/DDBJ whole genome shotgun (WGS) entry which is preliminary data.</text>
</comment>
<dbReference type="AlphaFoldDB" id="A0A9W6TKC3"/>
<dbReference type="Pfam" id="PF03155">
    <property type="entry name" value="Alg6_Alg8"/>
    <property type="match status" value="1"/>
</dbReference>
<evidence type="ECO:0000256" key="5">
    <source>
        <dbReference type="ARBA" id="ARBA00022679"/>
    </source>
</evidence>